<dbReference type="OrthoDB" id="3266505at2759"/>
<feature type="compositionally biased region" description="Polar residues" evidence="2">
    <location>
        <begin position="470"/>
        <end position="479"/>
    </location>
</feature>
<reference evidence="5" key="1">
    <citation type="journal article" date="2015" name="Genome Announc.">
        <title>Genome sequence of the AIDS-associated pathogen Penicillium marneffei (ATCC18224) and its near taxonomic relative Talaromyces stipitatus (ATCC10500).</title>
        <authorList>
            <person name="Nierman W.C."/>
            <person name="Fedorova-Abrams N.D."/>
            <person name="Andrianopoulos A."/>
        </authorList>
    </citation>
    <scope>NUCLEOTIDE SEQUENCE [LARGE SCALE GENOMIC DNA]</scope>
    <source>
        <strain evidence="5">ATCC 18224 / CBS 334.59 / QM 7333</strain>
    </source>
</reference>
<dbReference type="InterPro" id="IPR050987">
    <property type="entry name" value="AtrR-like"/>
</dbReference>
<dbReference type="HOGENOM" id="CLU_017443_0_0_1"/>
<gene>
    <name evidence="4" type="ORF">PMAA_054790</name>
</gene>
<evidence type="ECO:0000259" key="3">
    <source>
        <dbReference type="SMART" id="SM00906"/>
    </source>
</evidence>
<dbReference type="GO" id="GO:0008270">
    <property type="term" value="F:zinc ion binding"/>
    <property type="evidence" value="ECO:0007669"/>
    <property type="project" value="InterPro"/>
</dbReference>
<feature type="domain" description="Xylanolytic transcriptional activator regulatory" evidence="3">
    <location>
        <begin position="231"/>
        <end position="305"/>
    </location>
</feature>
<evidence type="ECO:0000313" key="4">
    <source>
        <dbReference type="EMBL" id="EEA21682.1"/>
    </source>
</evidence>
<organism evidence="4 5">
    <name type="scientific">Talaromyces marneffei (strain ATCC 18224 / CBS 334.59 / QM 7333)</name>
    <name type="common">Penicillium marneffei</name>
    <dbReference type="NCBI Taxonomy" id="441960"/>
    <lineage>
        <taxon>Eukaryota</taxon>
        <taxon>Fungi</taxon>
        <taxon>Dikarya</taxon>
        <taxon>Ascomycota</taxon>
        <taxon>Pezizomycotina</taxon>
        <taxon>Eurotiomycetes</taxon>
        <taxon>Eurotiomycetidae</taxon>
        <taxon>Eurotiales</taxon>
        <taxon>Trichocomaceae</taxon>
        <taxon>Talaromyces</taxon>
        <taxon>Talaromyces sect. Talaromyces</taxon>
    </lineage>
</organism>
<keyword evidence="1" id="KW-0539">Nucleus</keyword>
<dbReference type="GO" id="GO:0003700">
    <property type="term" value="F:DNA-binding transcription factor activity"/>
    <property type="evidence" value="ECO:0007669"/>
    <property type="project" value="InterPro"/>
</dbReference>
<dbReference type="VEuPathDB" id="FungiDB:PMAA_054790"/>
<dbReference type="PANTHER" id="PTHR46910:SF9">
    <property type="entry name" value="MISCELLANEOUS ZN(II)2CYS6 TRANSCRIPTION FACTOR (EUROFUNG)"/>
    <property type="match status" value="1"/>
</dbReference>
<name>B6QKQ5_TALMQ</name>
<dbReference type="PANTHER" id="PTHR46910">
    <property type="entry name" value="TRANSCRIPTION FACTOR PDR1"/>
    <property type="match status" value="1"/>
</dbReference>
<dbReference type="AlphaFoldDB" id="B6QKQ5"/>
<evidence type="ECO:0000313" key="5">
    <source>
        <dbReference type="Proteomes" id="UP000001294"/>
    </source>
</evidence>
<dbReference type="PhylomeDB" id="B6QKQ5"/>
<protein>
    <submittedName>
        <fullName evidence="4">Fungal specific transcription factor, putative</fullName>
    </submittedName>
</protein>
<keyword evidence="5" id="KW-1185">Reference proteome</keyword>
<dbReference type="CDD" id="cd12148">
    <property type="entry name" value="fungal_TF_MHR"/>
    <property type="match status" value="1"/>
</dbReference>
<feature type="compositionally biased region" description="Low complexity" evidence="2">
    <location>
        <begin position="70"/>
        <end position="80"/>
    </location>
</feature>
<feature type="region of interest" description="Disordered" evidence="2">
    <location>
        <begin position="429"/>
        <end position="479"/>
    </location>
</feature>
<dbReference type="Proteomes" id="UP000001294">
    <property type="component" value="Unassembled WGS sequence"/>
</dbReference>
<dbReference type="GO" id="GO:0006351">
    <property type="term" value="P:DNA-templated transcription"/>
    <property type="evidence" value="ECO:0007669"/>
    <property type="project" value="InterPro"/>
</dbReference>
<feature type="region of interest" description="Disordered" evidence="2">
    <location>
        <begin position="305"/>
        <end position="329"/>
    </location>
</feature>
<dbReference type="GO" id="GO:0003677">
    <property type="term" value="F:DNA binding"/>
    <property type="evidence" value="ECO:0007669"/>
    <property type="project" value="InterPro"/>
</dbReference>
<evidence type="ECO:0000256" key="2">
    <source>
        <dbReference type="SAM" id="MobiDB-lite"/>
    </source>
</evidence>
<sequence>MQSPDLIPSTSEVGSLTANSNDESQFVGSSSGVFFVNTVRRAFAQSLGSMKTAPTPEFPVPEDTLIGSPSSARANSNANRRQSKATVEPRTTWTYDPQIAQCLGEAPGLDDARQLMMTYFKIWHPLFPFLHGPSFLHAMEAFYSEGSAGDELSKAVSEHHRVCWSAIFQCIFNISSTLQPDLQLAQRAKITSAADALKLANVLLNRHDILSLQAILAIQLYLVASMSLRNASLLGGTILRAVLHAGFHRCPFRYQQLSAHDCQLRKRIFWCFYAIDRYLSQALGLPLGIQDSDIDVCLPGSPEIHTPRNPRCAPSLSPPAEAPEMAGSNSFQDGVLSNPKWTSRSPSGEASLNREATLAGFVAYGKLTGRALELFHKSTHSREIRRSAVLYLVSDVHKWWNNLPSTQSPTDASHVPTMGHRKALSYSIRQESSGSKRLQSDNEQSTHFERSKKRRTTFPGDGKDHPTCNPLDNGNYQIDTFQDSQNTTAAPQNEMPQPDESSSISVTICNPFSEPTTTRIYQEGPDDATISPPDVSILAMLNTNNEVIEGLQWPDESSFFTTNFDLNMTDLFQNSSWDPMLFDDFNR</sequence>
<accession>B6QKQ5</accession>
<dbReference type="InterPro" id="IPR007219">
    <property type="entry name" value="XnlR_reg_dom"/>
</dbReference>
<dbReference type="SMART" id="SM00906">
    <property type="entry name" value="Fungal_trans"/>
    <property type="match status" value="1"/>
</dbReference>
<feature type="region of interest" description="Disordered" evidence="2">
    <location>
        <begin position="50"/>
        <end position="90"/>
    </location>
</feature>
<feature type="compositionally biased region" description="Polar residues" evidence="2">
    <location>
        <begin position="1"/>
        <end position="24"/>
    </location>
</feature>
<dbReference type="EMBL" id="DS995903">
    <property type="protein sequence ID" value="EEA21682.1"/>
    <property type="molecule type" value="Genomic_DNA"/>
</dbReference>
<evidence type="ECO:0000256" key="1">
    <source>
        <dbReference type="ARBA" id="ARBA00023242"/>
    </source>
</evidence>
<feature type="region of interest" description="Disordered" evidence="2">
    <location>
        <begin position="1"/>
        <end position="26"/>
    </location>
</feature>
<dbReference type="Pfam" id="PF04082">
    <property type="entry name" value="Fungal_trans"/>
    <property type="match status" value="1"/>
</dbReference>
<proteinExistence type="predicted"/>
<feature type="compositionally biased region" description="Basic and acidic residues" evidence="2">
    <location>
        <begin position="438"/>
        <end position="449"/>
    </location>
</feature>